<reference evidence="1" key="1">
    <citation type="submission" date="2023-06" db="EMBL/GenBank/DDBJ databases">
        <authorList>
            <person name="Kurt Z."/>
        </authorList>
    </citation>
    <scope>NUCLEOTIDE SEQUENCE</scope>
</reference>
<evidence type="ECO:0000313" key="1">
    <source>
        <dbReference type="EMBL" id="CAI9971720.1"/>
    </source>
</evidence>
<keyword evidence="3" id="KW-1185">Reference proteome</keyword>
<reference evidence="2 3" key="2">
    <citation type="submission" date="2024-07" db="EMBL/GenBank/DDBJ databases">
        <authorList>
            <person name="Akdeniz Z."/>
        </authorList>
    </citation>
    <scope>NUCLEOTIDE SEQUENCE [LARGE SCALE GENOMIC DNA]</scope>
</reference>
<name>A0AA86RSD4_9EUKA</name>
<organism evidence="1">
    <name type="scientific">Hexamita inflata</name>
    <dbReference type="NCBI Taxonomy" id="28002"/>
    <lineage>
        <taxon>Eukaryota</taxon>
        <taxon>Metamonada</taxon>
        <taxon>Diplomonadida</taxon>
        <taxon>Hexamitidae</taxon>
        <taxon>Hexamitinae</taxon>
        <taxon>Hexamita</taxon>
    </lineage>
</organism>
<gene>
    <name evidence="2" type="ORF">HINF_LOCUS36832</name>
    <name evidence="1" type="ORF">HINF_LOCUS59365</name>
</gene>
<proteinExistence type="predicted"/>
<dbReference type="EMBL" id="CAXDID020000136">
    <property type="protein sequence ID" value="CAL6037318.1"/>
    <property type="molecule type" value="Genomic_DNA"/>
</dbReference>
<dbReference type="AlphaFoldDB" id="A0AA86RSD4"/>
<sequence>MFNCHRLVTTPAYNRRQQPISIQFASAPQFLPKYNQRSVRNLLQTSDERPESRSKFIDQLQDRASKQKPKRIQQVPELTNLLQLEQKRLLQLSNNSIDGLVSRTERTELEFKNAKRNAIIGGKQKIIEQMEAGKLDKDKYQLEIKRDIRHELFMRSNQEFLKMMFK</sequence>
<protein>
    <submittedName>
        <fullName evidence="2">Hypothetical_protein</fullName>
    </submittedName>
</protein>
<dbReference type="EMBL" id="CATOUU010001095">
    <property type="protein sequence ID" value="CAI9971720.1"/>
    <property type="molecule type" value="Genomic_DNA"/>
</dbReference>
<evidence type="ECO:0000313" key="3">
    <source>
        <dbReference type="Proteomes" id="UP001642409"/>
    </source>
</evidence>
<comment type="caution">
    <text evidence="1">The sequence shown here is derived from an EMBL/GenBank/DDBJ whole genome shotgun (WGS) entry which is preliminary data.</text>
</comment>
<accession>A0AA86RSD4</accession>
<evidence type="ECO:0000313" key="2">
    <source>
        <dbReference type="EMBL" id="CAL6037318.1"/>
    </source>
</evidence>
<dbReference type="Proteomes" id="UP001642409">
    <property type="component" value="Unassembled WGS sequence"/>
</dbReference>